<organism evidence="2 3">
    <name type="scientific">Ecytonucleospora hepatopenaei</name>
    <dbReference type="NCBI Taxonomy" id="646526"/>
    <lineage>
        <taxon>Eukaryota</taxon>
        <taxon>Fungi</taxon>
        <taxon>Fungi incertae sedis</taxon>
        <taxon>Microsporidia</taxon>
        <taxon>Enterocytozoonidae</taxon>
        <taxon>Ecytonucleospora</taxon>
    </lineage>
</organism>
<feature type="transmembrane region" description="Helical" evidence="1">
    <location>
        <begin position="177"/>
        <end position="200"/>
    </location>
</feature>
<dbReference type="EMBL" id="MNPJ01000017">
    <property type="protein sequence ID" value="OQS54762.1"/>
    <property type="molecule type" value="Genomic_DNA"/>
</dbReference>
<feature type="transmembrane region" description="Helical" evidence="1">
    <location>
        <begin position="51"/>
        <end position="69"/>
    </location>
</feature>
<accession>A0A1W0E6F2</accession>
<evidence type="ECO:0000313" key="2">
    <source>
        <dbReference type="EMBL" id="OQS54762.1"/>
    </source>
</evidence>
<keyword evidence="1" id="KW-1133">Transmembrane helix</keyword>
<comment type="caution">
    <text evidence="2">The sequence shown here is derived from an EMBL/GenBank/DDBJ whole genome shotgun (WGS) entry which is preliminary data.</text>
</comment>
<keyword evidence="3" id="KW-1185">Reference proteome</keyword>
<name>A0A1W0E6F2_9MICR</name>
<protein>
    <submittedName>
        <fullName evidence="2">Uncharacterized protein</fullName>
    </submittedName>
</protein>
<dbReference type="VEuPathDB" id="MicrosporidiaDB:EHP00_1405"/>
<dbReference type="Proteomes" id="UP000192758">
    <property type="component" value="Unassembled WGS sequence"/>
</dbReference>
<keyword evidence="1" id="KW-0472">Membrane</keyword>
<gene>
    <name evidence="2" type="ORF">EHP00_1405</name>
</gene>
<keyword evidence="1" id="KW-0812">Transmembrane</keyword>
<feature type="transmembrane region" description="Helical" evidence="1">
    <location>
        <begin position="90"/>
        <end position="111"/>
    </location>
</feature>
<evidence type="ECO:0000256" key="1">
    <source>
        <dbReference type="SAM" id="Phobius"/>
    </source>
</evidence>
<sequence>MPLILIKKVYNYCLDLIAKEKWGNIKRIFFDISLKRRNKNMQYRVSTSKQLINALFIRFICFYFILNQIRSTWLMRSCKYFFKKLHFKHVVTELDMIFYFACEFTLFILALRLLKMKKEENYAVKNALILYINFITSEKFHADISILFNVFCISYRTTILSTLCLKRYKSMYNLFNTLFETSVVSIYILMFFPNVLGFFMDV</sequence>
<evidence type="ECO:0000313" key="3">
    <source>
        <dbReference type="Proteomes" id="UP000192758"/>
    </source>
</evidence>
<reference evidence="2 3" key="1">
    <citation type="journal article" date="2017" name="Environ. Microbiol.">
        <title>Decay of the glycolytic pathway and adaptation to intranuclear parasitism within Enterocytozoonidae microsporidia.</title>
        <authorList>
            <person name="Wiredu Boakye D."/>
            <person name="Jaroenlak P."/>
            <person name="Prachumwat A."/>
            <person name="Williams T.A."/>
            <person name="Bateman K.S."/>
            <person name="Itsathitphaisarn O."/>
            <person name="Sritunyalucksana K."/>
            <person name="Paszkiewicz K.H."/>
            <person name="Moore K.A."/>
            <person name="Stentiford G.D."/>
            <person name="Williams B.A."/>
        </authorList>
    </citation>
    <scope>NUCLEOTIDE SEQUENCE [LARGE SCALE GENOMIC DNA]</scope>
    <source>
        <strain evidence="2 3">TH1</strain>
    </source>
</reference>
<proteinExistence type="predicted"/>
<dbReference type="AlphaFoldDB" id="A0A1W0E6F2"/>